<feature type="compositionally biased region" description="Basic and acidic residues" evidence="2">
    <location>
        <begin position="17"/>
        <end position="27"/>
    </location>
</feature>
<dbReference type="Pfam" id="PF07940">
    <property type="entry name" value="Hepar_II_III_C"/>
    <property type="match status" value="1"/>
</dbReference>
<sequence>MSESAPDPGDWAEEEPDRYSGDHEEAPNGRSLTLRSAGDRGQSLAEQAAMLYYRMTWRMPMHRLRLSGKLPLRLLAVPVDPIEGDRVQGTAVRAGHFLFRGLKKNHEGIDFADLKLPPAFEDYVHRFQWLRDLDTAASRGQAVPVAEKLIEQWLDANSAKIRQPAWRPDNCGWRLLIWASHAPLLLSSNDLIYRSKVLNNIARTARHLDRTADKATSSLGRLVSWSGVVAASLLIPEGRVRRIVGEAGLEKAMGEFFYADGGSVSRSPLNQMDAVVLLSMLKQVYLARNEDVPEFLEEALSKAVPPLTGLTHFDGSMGNWQGSGATSAKKVAQVIEASGVRARPLRQARDWGYQRVSSGRSVLTLDAAPPPIARMAVAGCASTLAFELSHGDCRIITNCGGAGLVGATIPAALARGLRTTAAHSTLCIDDSNSTSILPDGKLGRGVNEVELFRRDVDNATRLEANHDGYARRYGLIHKRLLLLRSDGLELRGEDMLIPDGRKRRRKKDDVQFALRFHLGPDIESDLISDGKGVLLRLKDGNLWQFRSTSGAIELEDSVWVDGMGIPHGVRQMVITGLVNSGGGATGWLLKHMG</sequence>
<protein>
    <submittedName>
        <fullName evidence="4">Heparinase II/III-like</fullName>
    </submittedName>
</protein>
<feature type="region of interest" description="Disordered" evidence="2">
    <location>
        <begin position="1"/>
        <end position="40"/>
    </location>
</feature>
<evidence type="ECO:0000256" key="2">
    <source>
        <dbReference type="SAM" id="MobiDB-lite"/>
    </source>
</evidence>
<evidence type="ECO:0000256" key="1">
    <source>
        <dbReference type="ARBA" id="ARBA00004196"/>
    </source>
</evidence>
<gene>
    <name evidence="4" type="ORF">MNBD_ALPHA04-888</name>
</gene>
<dbReference type="InterPro" id="IPR008929">
    <property type="entry name" value="Chondroitin_lyas"/>
</dbReference>
<dbReference type="EMBL" id="UOEF01000430">
    <property type="protein sequence ID" value="VAW05185.1"/>
    <property type="molecule type" value="Genomic_DNA"/>
</dbReference>
<organism evidence="4">
    <name type="scientific">hydrothermal vent metagenome</name>
    <dbReference type="NCBI Taxonomy" id="652676"/>
    <lineage>
        <taxon>unclassified sequences</taxon>
        <taxon>metagenomes</taxon>
        <taxon>ecological metagenomes</taxon>
    </lineage>
</organism>
<reference evidence="4" key="1">
    <citation type="submission" date="2018-06" db="EMBL/GenBank/DDBJ databases">
        <authorList>
            <person name="Zhirakovskaya E."/>
        </authorList>
    </citation>
    <scope>NUCLEOTIDE SEQUENCE</scope>
</reference>
<evidence type="ECO:0000313" key="4">
    <source>
        <dbReference type="EMBL" id="VAW05185.1"/>
    </source>
</evidence>
<proteinExistence type="predicted"/>
<dbReference type="Gene3D" id="1.50.10.100">
    <property type="entry name" value="Chondroitin AC/alginate lyase"/>
    <property type="match status" value="1"/>
</dbReference>
<evidence type="ECO:0000259" key="3">
    <source>
        <dbReference type="Pfam" id="PF07940"/>
    </source>
</evidence>
<dbReference type="Gene3D" id="2.70.98.70">
    <property type="match status" value="1"/>
</dbReference>
<comment type="subcellular location">
    <subcellularLocation>
        <location evidence="1">Cell envelope</location>
    </subcellularLocation>
</comment>
<dbReference type="InterPro" id="IPR012480">
    <property type="entry name" value="Hepar_II_III_C"/>
</dbReference>
<dbReference type="AlphaFoldDB" id="A0A3B0SH11"/>
<feature type="domain" description="Heparinase II/III-like C-terminal" evidence="3">
    <location>
        <begin position="342"/>
        <end position="587"/>
    </location>
</feature>
<dbReference type="GO" id="GO:0016829">
    <property type="term" value="F:lyase activity"/>
    <property type="evidence" value="ECO:0007669"/>
    <property type="project" value="InterPro"/>
</dbReference>
<accession>A0A3B0SH11</accession>
<name>A0A3B0SH11_9ZZZZ</name>
<dbReference type="GO" id="GO:0030313">
    <property type="term" value="C:cell envelope"/>
    <property type="evidence" value="ECO:0007669"/>
    <property type="project" value="UniProtKB-SubCell"/>
</dbReference>